<reference evidence="1 2" key="1">
    <citation type="submission" date="2016-10" db="EMBL/GenBank/DDBJ databases">
        <authorList>
            <person name="de Groot N.N."/>
        </authorList>
    </citation>
    <scope>NUCLEOTIDE SEQUENCE [LARGE SCALE GENOMIC DNA]</scope>
    <source>
        <strain evidence="1 2">CGMCC 4.5739</strain>
    </source>
</reference>
<proteinExistence type="predicted"/>
<name>A0A1I1KLU2_9ACTN</name>
<gene>
    <name evidence="1" type="ORF">SAMN05421773_104197</name>
</gene>
<evidence type="ECO:0000313" key="2">
    <source>
        <dbReference type="Proteomes" id="UP000199207"/>
    </source>
</evidence>
<dbReference type="EMBL" id="FOLM01000004">
    <property type="protein sequence ID" value="SFC59073.1"/>
    <property type="molecule type" value="Genomic_DNA"/>
</dbReference>
<dbReference type="STRING" id="910347.SAMN05421773_104197"/>
<evidence type="ECO:0000313" key="1">
    <source>
        <dbReference type="EMBL" id="SFC59073.1"/>
    </source>
</evidence>
<sequence length="197" mass="21766">MRAVSVRIHEHSTSGVQLSLRNRRGRPEDEHRDRPEFEELLATIEIPDPFDIQIFCDRIAEQRGRPLHLHSLPGLAGADAPCGVWIATETSDHVFHEAATSPLHRDHIVLHEISHMLLGHTSIIDDIGGGGSGLFPHIDPDTVVSLLTRASYTSSDERDAERLAGLIAQKVAPSTTRNSTTQRSQVLRRLDDALSDS</sequence>
<dbReference type="AlphaFoldDB" id="A0A1I1KLU2"/>
<dbReference type="Proteomes" id="UP000199207">
    <property type="component" value="Unassembled WGS sequence"/>
</dbReference>
<keyword evidence="2" id="KW-1185">Reference proteome</keyword>
<evidence type="ECO:0008006" key="3">
    <source>
        <dbReference type="Google" id="ProtNLM"/>
    </source>
</evidence>
<protein>
    <recommendedName>
        <fullName evidence="3">IrrE N-terminal-like domain-containing protein</fullName>
    </recommendedName>
</protein>
<accession>A0A1I1KLU2</accession>
<organism evidence="1 2">
    <name type="scientific">Streptomyces aidingensis</name>
    <dbReference type="NCBI Taxonomy" id="910347"/>
    <lineage>
        <taxon>Bacteria</taxon>
        <taxon>Bacillati</taxon>
        <taxon>Actinomycetota</taxon>
        <taxon>Actinomycetes</taxon>
        <taxon>Kitasatosporales</taxon>
        <taxon>Streptomycetaceae</taxon>
        <taxon>Streptomyces</taxon>
    </lineage>
</organism>